<dbReference type="SUPFAM" id="SSF50129">
    <property type="entry name" value="GroES-like"/>
    <property type="match status" value="2"/>
</dbReference>
<comment type="cofactor">
    <cofactor evidence="5">
        <name>Zn(2+)</name>
        <dbReference type="ChEBI" id="CHEBI:29105"/>
    </cofactor>
</comment>
<dbReference type="InterPro" id="IPR020843">
    <property type="entry name" value="ER"/>
</dbReference>
<dbReference type="InterPro" id="IPR013154">
    <property type="entry name" value="ADH-like_N"/>
</dbReference>
<evidence type="ECO:0000313" key="8">
    <source>
        <dbReference type="Proteomes" id="UP000001903"/>
    </source>
</evidence>
<gene>
    <name evidence="7" type="ordered locus">Htur_3840</name>
</gene>
<dbReference type="Gene3D" id="3.90.180.10">
    <property type="entry name" value="Medium-chain alcohol dehydrogenases, catalytic domain"/>
    <property type="match status" value="1"/>
</dbReference>
<dbReference type="GeneID" id="8744468"/>
<dbReference type="OrthoDB" id="73567at2157"/>
<geneLocation type="plasmid" evidence="7 8">
    <name>pHTUR01</name>
</geneLocation>
<evidence type="ECO:0000313" key="7">
    <source>
        <dbReference type="EMBL" id="ADB62700.1"/>
    </source>
</evidence>
<organism evidence="7 8">
    <name type="scientific">Haloterrigena turkmenica (strain ATCC 51198 / DSM 5511 / JCM 9101 / NCIMB 13204 / VKM B-1734 / 4k)</name>
    <name type="common">Halococcus turkmenicus</name>
    <dbReference type="NCBI Taxonomy" id="543526"/>
    <lineage>
        <taxon>Archaea</taxon>
        <taxon>Methanobacteriati</taxon>
        <taxon>Methanobacteriota</taxon>
        <taxon>Stenosarchaea group</taxon>
        <taxon>Halobacteria</taxon>
        <taxon>Halobacteriales</taxon>
        <taxon>Natrialbaceae</taxon>
        <taxon>Haloterrigena</taxon>
    </lineage>
</organism>
<dbReference type="KEGG" id="htu:Htur_3840"/>
<dbReference type="HOGENOM" id="CLU_026673_14_0_2"/>
<dbReference type="GO" id="GO:0030554">
    <property type="term" value="F:adenyl nucleotide binding"/>
    <property type="evidence" value="ECO:0007669"/>
    <property type="project" value="UniProtKB-ARBA"/>
</dbReference>
<keyword evidence="4" id="KW-0520">NAD</keyword>
<dbReference type="EMBL" id="CP001861">
    <property type="protein sequence ID" value="ADB62700.1"/>
    <property type="molecule type" value="Genomic_DNA"/>
</dbReference>
<evidence type="ECO:0000259" key="6">
    <source>
        <dbReference type="SMART" id="SM00829"/>
    </source>
</evidence>
<reference evidence="7 8" key="1">
    <citation type="journal article" date="2010" name="Stand. Genomic Sci.">
        <title>Complete genome sequence of Haloterrigena turkmenica type strain (4k).</title>
        <authorList>
            <person name="Saunders E."/>
            <person name="Tindall B.J."/>
            <person name="Fahnrich R."/>
            <person name="Lapidus A."/>
            <person name="Copeland A."/>
            <person name="Del Rio T.G."/>
            <person name="Lucas S."/>
            <person name="Chen F."/>
            <person name="Tice H."/>
            <person name="Cheng J.F."/>
            <person name="Han C."/>
            <person name="Detter J.C."/>
            <person name="Bruce D."/>
            <person name="Goodwin L."/>
            <person name="Chain P."/>
            <person name="Pitluck S."/>
            <person name="Pati A."/>
            <person name="Ivanova N."/>
            <person name="Mavromatis K."/>
            <person name="Chen A."/>
            <person name="Palaniappan K."/>
            <person name="Land M."/>
            <person name="Hauser L."/>
            <person name="Chang Y.J."/>
            <person name="Jeffries C.D."/>
            <person name="Brettin T."/>
            <person name="Rohde M."/>
            <person name="Goker M."/>
            <person name="Bristow J."/>
            <person name="Eisen J.A."/>
            <person name="Markowitz V."/>
            <person name="Hugenholtz P."/>
            <person name="Klenk H.P."/>
            <person name="Kyrpides N.C."/>
        </authorList>
    </citation>
    <scope>NUCLEOTIDE SEQUENCE [LARGE SCALE GENOMIC DNA]</scope>
    <source>
        <strain evidence="8">ATCC 51198 / DSM 5511 / JCM 9101 / NCIMB 13204 / VKM B-1734 / 4k</strain>
    </source>
</reference>
<dbReference type="GO" id="GO:0046294">
    <property type="term" value="P:formaldehyde catabolic process"/>
    <property type="evidence" value="ECO:0007669"/>
    <property type="project" value="TreeGrafter"/>
</dbReference>
<dbReference type="InterPro" id="IPR011032">
    <property type="entry name" value="GroES-like_sf"/>
</dbReference>
<feature type="domain" description="Enoyl reductase (ER)" evidence="6">
    <location>
        <begin position="18"/>
        <end position="382"/>
    </location>
</feature>
<dbReference type="GO" id="GO:0005829">
    <property type="term" value="C:cytosol"/>
    <property type="evidence" value="ECO:0007669"/>
    <property type="project" value="TreeGrafter"/>
</dbReference>
<dbReference type="AlphaFoldDB" id="D2S003"/>
<evidence type="ECO:0000256" key="2">
    <source>
        <dbReference type="ARBA" id="ARBA00022833"/>
    </source>
</evidence>
<dbReference type="CDD" id="cd08279">
    <property type="entry name" value="Zn_ADH_class_III"/>
    <property type="match status" value="1"/>
</dbReference>
<name>D2S003_HALTV</name>
<comment type="similarity">
    <text evidence="5">Belongs to the zinc-containing alcohol dehydrogenase family.</text>
</comment>
<keyword evidence="2 5" id="KW-0862">Zinc</keyword>
<accession>D2S003</accession>
<keyword evidence="8" id="KW-1185">Reference proteome</keyword>
<dbReference type="Gene3D" id="3.40.50.720">
    <property type="entry name" value="NAD(P)-binding Rossmann-like Domain"/>
    <property type="match status" value="1"/>
</dbReference>
<dbReference type="GO" id="GO:0008270">
    <property type="term" value="F:zinc ion binding"/>
    <property type="evidence" value="ECO:0007669"/>
    <property type="project" value="InterPro"/>
</dbReference>
<dbReference type="SUPFAM" id="SSF51735">
    <property type="entry name" value="NAD(P)-binding Rossmann-fold domains"/>
    <property type="match status" value="1"/>
</dbReference>
<keyword evidence="3" id="KW-0560">Oxidoreductase</keyword>
<dbReference type="InterPro" id="IPR013149">
    <property type="entry name" value="ADH-like_C"/>
</dbReference>
<dbReference type="Pfam" id="PF08240">
    <property type="entry name" value="ADH_N"/>
    <property type="match status" value="1"/>
</dbReference>
<dbReference type="SMART" id="SM00829">
    <property type="entry name" value="PKS_ER"/>
    <property type="match status" value="1"/>
</dbReference>
<protein>
    <submittedName>
        <fullName evidence="7">Alcohol dehydrogenase GroES domain protein</fullName>
    </submittedName>
</protein>
<dbReference type="RefSeq" id="WP_012944944.1">
    <property type="nucleotide sequence ID" value="NC_013744.1"/>
</dbReference>
<dbReference type="GO" id="GO:0051903">
    <property type="term" value="F:S-(hydroxymethyl)glutathione dehydrogenase [NAD(P)+] activity"/>
    <property type="evidence" value="ECO:0007669"/>
    <property type="project" value="TreeGrafter"/>
</dbReference>
<dbReference type="PANTHER" id="PTHR43880:SF12">
    <property type="entry name" value="ALCOHOL DEHYDROGENASE CLASS-3"/>
    <property type="match status" value="1"/>
</dbReference>
<proteinExistence type="inferred from homology"/>
<dbReference type="InterPro" id="IPR002328">
    <property type="entry name" value="ADH_Zn_CS"/>
</dbReference>
<dbReference type="PROSITE" id="PS00059">
    <property type="entry name" value="ADH_ZINC"/>
    <property type="match status" value="1"/>
</dbReference>
<sequence length="385" mass="41305">MKTEVAYLEESGIDDRYESHDSIEVGEVELAEPGVNEVHVDVKACGICHSDWHVASGDNEVEHYPCALGHEGAGVVQETGDAVEHVEPGDHVALAWMPACGKCEFCASGRQELCHRGEGMLQGPQMHGDYNMHMDDGTEVSQYAYLGCFAEDVVVHKDSVVPVPKEVDLSIAALTGCGAATGFGSAQNRADIEPGDTVVQFGLGGLGASAVMSADYQGADRIVVVDPLESKREMAAEFGATHTVNPDEESPAEFVESLTDGRMADSAIFTGSVALPEEIGEAYATVRKGGELVTVSSSPLDADRIDLPVETGGLFNFTMSEMEVKGSLYGGWAPNYAIPRLLEMYQQENLPLDKLVTQTYSLNEINEGYSDMLEGKNIRGVVEFD</sequence>
<evidence type="ECO:0000256" key="4">
    <source>
        <dbReference type="ARBA" id="ARBA00023027"/>
    </source>
</evidence>
<dbReference type="InterPro" id="IPR036291">
    <property type="entry name" value="NAD(P)-bd_dom_sf"/>
</dbReference>
<evidence type="ECO:0000256" key="1">
    <source>
        <dbReference type="ARBA" id="ARBA00022723"/>
    </source>
</evidence>
<dbReference type="Pfam" id="PF00107">
    <property type="entry name" value="ADH_zinc_N"/>
    <property type="match status" value="1"/>
</dbReference>
<dbReference type="GO" id="GO:0043168">
    <property type="term" value="F:anion binding"/>
    <property type="evidence" value="ECO:0007669"/>
    <property type="project" value="UniProtKB-ARBA"/>
</dbReference>
<dbReference type="Proteomes" id="UP000001903">
    <property type="component" value="Plasmid pHTUR01"/>
</dbReference>
<keyword evidence="7" id="KW-0614">Plasmid</keyword>
<dbReference type="PANTHER" id="PTHR43880">
    <property type="entry name" value="ALCOHOL DEHYDROGENASE"/>
    <property type="match status" value="1"/>
</dbReference>
<evidence type="ECO:0000256" key="5">
    <source>
        <dbReference type="RuleBase" id="RU361277"/>
    </source>
</evidence>
<keyword evidence="1 5" id="KW-0479">Metal-binding</keyword>
<evidence type="ECO:0000256" key="3">
    <source>
        <dbReference type="ARBA" id="ARBA00023002"/>
    </source>
</evidence>